<dbReference type="GO" id="GO:0005576">
    <property type="term" value="C:extracellular region"/>
    <property type="evidence" value="ECO:0007669"/>
    <property type="project" value="UniProtKB-SubCell"/>
</dbReference>
<evidence type="ECO:0000313" key="9">
    <source>
        <dbReference type="Proteomes" id="UP000198656"/>
    </source>
</evidence>
<dbReference type="InterPro" id="IPR003481">
    <property type="entry name" value="FliD_N"/>
</dbReference>
<comment type="subunit">
    <text evidence="2 5">Homopentamer.</text>
</comment>
<keyword evidence="9" id="KW-1185">Reference proteome</keyword>
<evidence type="ECO:0000259" key="7">
    <source>
        <dbReference type="Pfam" id="PF07195"/>
    </source>
</evidence>
<dbReference type="Pfam" id="PF07195">
    <property type="entry name" value="FliD_C"/>
    <property type="match status" value="1"/>
</dbReference>
<keyword evidence="8" id="KW-0282">Flagellum</keyword>
<sequence>MTSISSYSSTTTRVTGLVSGLDVDSIVESLMDAEEVPLNKLEQKKQLAEWKQDAYRQVSTSLKTFADEYFNYSNSSSNMLSQSTYDQYTLTSSDDSVVRISTTSSSQAGSHTVLVNNLATAAAYQSSAVTEGISADSAADFTQAAGNAFLLTIDGREYTVDLDENITDLAGLQEAVDEAVGSGKIAISDTNGDGTGYLTMEKAAGSGIGMITVSAGESGGALEALGFSGSGNLTNYLDTSETLADIGNQLGFSFDSNGNIGLTINEVDFEFSSSMTLDEMMEEINDSEAGVTMSYSSTNDSFLLTANQTGAGKTLDISETGSTFLQNVGLNDYTAGEDAAATIDGVKYTRSENSFTVDGLIYSLKAESTETQRVSLTQDTEAILAKITSFVADYNTLIDSLNSTISEEYDRDYTPLTDAQKEEMSEDEIETWEEKAKTGILQNDAALTSLLQNLRTALYESVAGVSTHLTEIGITTSSNYADKGKLVIDTDALKEAIATNPEEVASLFAQQSAAYGGTTTVVNLTSEQRQVRSSEEGLAYRVYDILQDNISTYTGIDGHKGILLEKAGQEGDGSEYDNTLTSQISSYDDEIEEMLAKLADKEDYYYEKYSAMETFINQMNNQIDSLLSYLE</sequence>
<dbReference type="GO" id="GO:0009424">
    <property type="term" value="C:bacterial-type flagellum hook"/>
    <property type="evidence" value="ECO:0007669"/>
    <property type="project" value="UniProtKB-UniRule"/>
</dbReference>
<dbReference type="STRING" id="1121419.SAMN05443529_11464"/>
<comment type="similarity">
    <text evidence="1 5">Belongs to the FliD family.</text>
</comment>
<dbReference type="InterPro" id="IPR040026">
    <property type="entry name" value="FliD"/>
</dbReference>
<evidence type="ECO:0000313" key="8">
    <source>
        <dbReference type="EMBL" id="SDH50649.1"/>
    </source>
</evidence>
<keyword evidence="8" id="KW-0966">Cell projection</keyword>
<reference evidence="9" key="1">
    <citation type="submission" date="2016-10" db="EMBL/GenBank/DDBJ databases">
        <authorList>
            <person name="Varghese N."/>
            <person name="Submissions S."/>
        </authorList>
    </citation>
    <scope>NUCLEOTIDE SEQUENCE [LARGE SCALE GENOMIC DNA]</scope>
    <source>
        <strain evidence="9">DSM 8344</strain>
    </source>
</reference>
<feature type="domain" description="Flagellar hook-associated protein 2 C-terminal" evidence="7">
    <location>
        <begin position="336"/>
        <end position="621"/>
    </location>
</feature>
<keyword evidence="8" id="KW-0969">Cilium</keyword>
<dbReference type="Pfam" id="PF02465">
    <property type="entry name" value="FliD_N"/>
    <property type="match status" value="1"/>
</dbReference>
<evidence type="ECO:0000256" key="2">
    <source>
        <dbReference type="ARBA" id="ARBA00011255"/>
    </source>
</evidence>
<dbReference type="GO" id="GO:0007155">
    <property type="term" value="P:cell adhesion"/>
    <property type="evidence" value="ECO:0007669"/>
    <property type="project" value="InterPro"/>
</dbReference>
<comment type="function">
    <text evidence="5">Required for morphogenesis and for the elongation of the flagellar filament by facilitating polymerization of the flagellin monomers at the tip of growing filament. Forms a capping structure, which prevents flagellin subunits (transported through the central channel of the flagellum) from leaking out without polymerization at the distal end.</text>
</comment>
<name>A0A1G8CZT9_9FIRM</name>
<dbReference type="EMBL" id="FNCP01000014">
    <property type="protein sequence ID" value="SDH50649.1"/>
    <property type="molecule type" value="Genomic_DNA"/>
</dbReference>
<accession>A0A1G8CZT9</accession>
<proteinExistence type="inferred from homology"/>
<dbReference type="RefSeq" id="WP_092333894.1">
    <property type="nucleotide sequence ID" value="NZ_FNCP01000014.1"/>
</dbReference>
<gene>
    <name evidence="8" type="ORF">SAMN05443529_11464</name>
</gene>
<dbReference type="GO" id="GO:0071973">
    <property type="term" value="P:bacterial-type flagellum-dependent cell motility"/>
    <property type="evidence" value="ECO:0007669"/>
    <property type="project" value="TreeGrafter"/>
</dbReference>
<dbReference type="OrthoDB" id="9776025at2"/>
<keyword evidence="3" id="KW-0175">Coiled coil</keyword>
<evidence type="ECO:0000256" key="1">
    <source>
        <dbReference type="ARBA" id="ARBA00009764"/>
    </source>
</evidence>
<dbReference type="Proteomes" id="UP000198656">
    <property type="component" value="Unassembled WGS sequence"/>
</dbReference>
<dbReference type="PANTHER" id="PTHR30288:SF0">
    <property type="entry name" value="FLAGELLAR HOOK-ASSOCIATED PROTEIN 2"/>
    <property type="match status" value="1"/>
</dbReference>
<protein>
    <recommendedName>
        <fullName evidence="5">Flagellar hook-associated protein 2</fullName>
        <shortName evidence="5">HAP2</shortName>
    </recommendedName>
    <alternativeName>
        <fullName evidence="5">Flagellar cap protein</fullName>
    </alternativeName>
</protein>
<evidence type="ECO:0000259" key="6">
    <source>
        <dbReference type="Pfam" id="PF02465"/>
    </source>
</evidence>
<evidence type="ECO:0000256" key="4">
    <source>
        <dbReference type="ARBA" id="ARBA00023143"/>
    </source>
</evidence>
<comment type="subcellular location">
    <subcellularLocation>
        <location evidence="5">Secreted</location>
    </subcellularLocation>
    <subcellularLocation>
        <location evidence="5">Bacterial flagellum</location>
    </subcellularLocation>
</comment>
<dbReference type="InterPro" id="IPR010809">
    <property type="entry name" value="FliD_C"/>
</dbReference>
<organism evidence="8 9">
    <name type="scientific">Desulfosporosinus hippei DSM 8344</name>
    <dbReference type="NCBI Taxonomy" id="1121419"/>
    <lineage>
        <taxon>Bacteria</taxon>
        <taxon>Bacillati</taxon>
        <taxon>Bacillota</taxon>
        <taxon>Clostridia</taxon>
        <taxon>Eubacteriales</taxon>
        <taxon>Desulfitobacteriaceae</taxon>
        <taxon>Desulfosporosinus</taxon>
    </lineage>
</organism>
<dbReference type="AlphaFoldDB" id="A0A1G8CZT9"/>
<evidence type="ECO:0000256" key="3">
    <source>
        <dbReference type="ARBA" id="ARBA00023054"/>
    </source>
</evidence>
<keyword evidence="5" id="KW-0964">Secreted</keyword>
<evidence type="ECO:0000256" key="5">
    <source>
        <dbReference type="RuleBase" id="RU362066"/>
    </source>
</evidence>
<feature type="domain" description="Flagellar hook-associated protein 2 N-terminal" evidence="6">
    <location>
        <begin position="19"/>
        <end position="122"/>
    </location>
</feature>
<dbReference type="GO" id="GO:0009421">
    <property type="term" value="C:bacterial-type flagellum filament cap"/>
    <property type="evidence" value="ECO:0007669"/>
    <property type="project" value="InterPro"/>
</dbReference>
<keyword evidence="4 5" id="KW-0975">Bacterial flagellum</keyword>
<dbReference type="PANTHER" id="PTHR30288">
    <property type="entry name" value="FLAGELLAR CAP/ASSEMBLY PROTEIN FLID"/>
    <property type="match status" value="1"/>
</dbReference>